<accession>A0ACD5ID76</accession>
<sequence>MLGRFWLSIALLTATVMQVLDITIVSVALPYMAGSLSANETQISWVVTSYLVAAAISTPLLGSMPLPD</sequence>
<dbReference type="Proteomes" id="UP001196097">
    <property type="component" value="Chromosome"/>
</dbReference>
<protein>
    <submittedName>
        <fullName evidence="1">Multidrug transporter</fullName>
    </submittedName>
</protein>
<organism evidence="1 2">
    <name type="scientific">Acidithiobacillus ferruginosus</name>
    <dbReference type="NCBI Taxonomy" id="3063951"/>
    <lineage>
        <taxon>Bacteria</taxon>
        <taxon>Pseudomonadati</taxon>
        <taxon>Pseudomonadota</taxon>
        <taxon>Acidithiobacillia</taxon>
        <taxon>Acidithiobacillales</taxon>
        <taxon>Acidithiobacillaceae</taxon>
        <taxon>Acidithiobacillus</taxon>
    </lineage>
</organism>
<evidence type="ECO:0000313" key="1">
    <source>
        <dbReference type="EMBL" id="XRP71795.1"/>
    </source>
</evidence>
<dbReference type="EMBL" id="CP130946">
    <property type="protein sequence ID" value="XRP71795.1"/>
    <property type="molecule type" value="Genomic_DNA"/>
</dbReference>
<name>A0ACD5ID76_9PROT</name>
<gene>
    <name evidence="1" type="ORF">HF292_008190</name>
</gene>
<proteinExistence type="predicted"/>
<reference evidence="1 2" key="1">
    <citation type="journal article" date="2021" name="ISME J.">
        <title>Genomic evolution of the class Acidithiobacillia: deep-branching Proteobacteria living in extreme acidic conditions.</title>
        <authorList>
            <person name="Moya-Beltran A."/>
            <person name="Beard S."/>
            <person name="Rojas-Villalobos C."/>
            <person name="Issotta F."/>
            <person name="Gallardo Y."/>
            <person name="Ulloa R."/>
            <person name="Giaveno A."/>
            <person name="Degli Esposti M."/>
            <person name="Johnson D.B."/>
            <person name="Quatrini R."/>
        </authorList>
    </citation>
    <scope>NUCLEOTIDE SEQUENCE [LARGE SCALE GENOMIC DNA]</scope>
    <source>
        <strain evidence="1 2">CF3</strain>
    </source>
</reference>
<keyword evidence="2" id="KW-1185">Reference proteome</keyword>
<evidence type="ECO:0000313" key="2">
    <source>
        <dbReference type="Proteomes" id="UP001196097"/>
    </source>
</evidence>